<evidence type="ECO:0000256" key="4">
    <source>
        <dbReference type="SAM" id="MobiDB-lite"/>
    </source>
</evidence>
<dbReference type="InterPro" id="IPR001266">
    <property type="entry name" value="Ribosomal_eS19"/>
</dbReference>
<gene>
    <name evidence="5" type="ORF">DASB73_040730</name>
</gene>
<dbReference type="PANTHER" id="PTHR11710:SF0">
    <property type="entry name" value="40S RIBOSOMAL PROTEIN S19"/>
    <property type="match status" value="1"/>
</dbReference>
<dbReference type="InterPro" id="IPR036388">
    <property type="entry name" value="WH-like_DNA-bd_sf"/>
</dbReference>
<name>A0AAV5RNK5_STABA</name>
<evidence type="ECO:0000256" key="1">
    <source>
        <dbReference type="ARBA" id="ARBA00010014"/>
    </source>
</evidence>
<dbReference type="Pfam" id="PF01090">
    <property type="entry name" value="Ribosomal_S19e"/>
    <property type="match status" value="1"/>
</dbReference>
<evidence type="ECO:0000256" key="2">
    <source>
        <dbReference type="ARBA" id="ARBA00022980"/>
    </source>
</evidence>
<dbReference type="GO" id="GO:0022627">
    <property type="term" value="C:cytosolic small ribosomal subunit"/>
    <property type="evidence" value="ECO:0007669"/>
    <property type="project" value="UniProtKB-ARBA"/>
</dbReference>
<protein>
    <submittedName>
        <fullName evidence="5">Ribosomal 40S subunit protein S19B</fullName>
    </submittedName>
</protein>
<dbReference type="PROSITE" id="PS00628">
    <property type="entry name" value="RIBOSOMAL_S19E"/>
    <property type="match status" value="1"/>
</dbReference>
<dbReference type="GO" id="GO:0006412">
    <property type="term" value="P:translation"/>
    <property type="evidence" value="ECO:0007669"/>
    <property type="project" value="InterPro"/>
</dbReference>
<dbReference type="GO" id="GO:0003723">
    <property type="term" value="F:RNA binding"/>
    <property type="evidence" value="ECO:0007669"/>
    <property type="project" value="TreeGrafter"/>
</dbReference>
<evidence type="ECO:0000313" key="5">
    <source>
        <dbReference type="EMBL" id="GMM53110.1"/>
    </source>
</evidence>
<reference evidence="5 6" key="1">
    <citation type="journal article" date="2023" name="Elife">
        <title>Identification of key yeast species and microbe-microbe interactions impacting larval growth of Drosophila in the wild.</title>
        <authorList>
            <person name="Mure A."/>
            <person name="Sugiura Y."/>
            <person name="Maeda R."/>
            <person name="Honda K."/>
            <person name="Sakurai N."/>
            <person name="Takahashi Y."/>
            <person name="Watada M."/>
            <person name="Katoh T."/>
            <person name="Gotoh A."/>
            <person name="Gotoh Y."/>
            <person name="Taniguchi I."/>
            <person name="Nakamura K."/>
            <person name="Hayashi T."/>
            <person name="Katayama T."/>
            <person name="Uemura T."/>
            <person name="Hattori Y."/>
        </authorList>
    </citation>
    <scope>NUCLEOTIDE SEQUENCE [LARGE SCALE GENOMIC DNA]</scope>
    <source>
        <strain evidence="5 6">SB-73</strain>
    </source>
</reference>
<dbReference type="SUPFAM" id="SSF46785">
    <property type="entry name" value="Winged helix' DNA-binding domain"/>
    <property type="match status" value="1"/>
</dbReference>
<dbReference type="GO" id="GO:0000028">
    <property type="term" value="P:ribosomal small subunit assembly"/>
    <property type="evidence" value="ECO:0007669"/>
    <property type="project" value="TreeGrafter"/>
</dbReference>
<dbReference type="SMART" id="SM01413">
    <property type="entry name" value="Ribosomal_S19e"/>
    <property type="match status" value="1"/>
</dbReference>
<evidence type="ECO:0000256" key="3">
    <source>
        <dbReference type="ARBA" id="ARBA00023274"/>
    </source>
</evidence>
<comment type="similarity">
    <text evidence="1">Belongs to the eukaryotic ribosomal protein eS19 family.</text>
</comment>
<dbReference type="FunFam" id="1.10.10.10:FF:000118">
    <property type="entry name" value="40S ribosomal protein S19"/>
    <property type="match status" value="1"/>
</dbReference>
<dbReference type="AlphaFoldDB" id="A0AAV5RNK5"/>
<dbReference type="InterPro" id="IPR018277">
    <property type="entry name" value="Ribosomal_eS19_CS"/>
</dbReference>
<dbReference type="Gene3D" id="1.10.10.10">
    <property type="entry name" value="Winged helix-like DNA-binding domain superfamily/Winged helix DNA-binding domain"/>
    <property type="match status" value="1"/>
</dbReference>
<sequence>MAGVTVKDVPAQEFINNYAAFLQRQGRLDVPGFVEVVKTSASNELPPQDSAGWFYMRTASIARHIYLRKDIGIGRLNKRYGNSKNRGFAPSHHRDASGSVNRKAVQALEKLGVLETSENGGRRVSDNGRRDLDRIAEQTLSELNGDEDEDEE</sequence>
<keyword evidence="3" id="KW-0687">Ribonucleoprotein</keyword>
<comment type="caution">
    <text evidence="5">The sequence shown here is derived from an EMBL/GenBank/DDBJ whole genome shotgun (WGS) entry which is preliminary data.</text>
</comment>
<dbReference type="InterPro" id="IPR036390">
    <property type="entry name" value="WH_DNA-bd_sf"/>
</dbReference>
<proteinExistence type="inferred from homology"/>
<dbReference type="PANTHER" id="PTHR11710">
    <property type="entry name" value="40S RIBOSOMAL PROTEIN S19"/>
    <property type="match status" value="1"/>
</dbReference>
<dbReference type="EMBL" id="BTGC01000008">
    <property type="protein sequence ID" value="GMM53110.1"/>
    <property type="molecule type" value="Genomic_DNA"/>
</dbReference>
<keyword evidence="6" id="KW-1185">Reference proteome</keyword>
<organism evidence="5 6">
    <name type="scientific">Starmerella bacillaris</name>
    <name type="common">Yeast</name>
    <name type="synonym">Candida zemplinina</name>
    <dbReference type="NCBI Taxonomy" id="1247836"/>
    <lineage>
        <taxon>Eukaryota</taxon>
        <taxon>Fungi</taxon>
        <taxon>Dikarya</taxon>
        <taxon>Ascomycota</taxon>
        <taxon>Saccharomycotina</taxon>
        <taxon>Dipodascomycetes</taxon>
        <taxon>Dipodascales</taxon>
        <taxon>Trichomonascaceae</taxon>
        <taxon>Starmerella</taxon>
    </lineage>
</organism>
<accession>A0AAV5RNK5</accession>
<dbReference type="Proteomes" id="UP001362899">
    <property type="component" value="Unassembled WGS sequence"/>
</dbReference>
<evidence type="ECO:0000313" key="6">
    <source>
        <dbReference type="Proteomes" id="UP001362899"/>
    </source>
</evidence>
<feature type="region of interest" description="Disordered" evidence="4">
    <location>
        <begin position="116"/>
        <end position="152"/>
    </location>
</feature>
<dbReference type="GO" id="GO:0003735">
    <property type="term" value="F:structural constituent of ribosome"/>
    <property type="evidence" value="ECO:0007669"/>
    <property type="project" value="InterPro"/>
</dbReference>
<feature type="compositionally biased region" description="Basic and acidic residues" evidence="4">
    <location>
        <begin position="120"/>
        <end position="136"/>
    </location>
</feature>
<keyword evidence="2" id="KW-0689">Ribosomal protein</keyword>